<dbReference type="InterPro" id="IPR029063">
    <property type="entry name" value="SAM-dependent_MTases_sf"/>
</dbReference>
<dbReference type="PANTHER" id="PTHR43712:SF19">
    <property type="entry name" value="DUAL O-METHYLTRANSFERASE_FAD-DEPENDENT MONOOXYGENASE ELCB"/>
    <property type="match status" value="1"/>
</dbReference>
<evidence type="ECO:0000256" key="2">
    <source>
        <dbReference type="ARBA" id="ARBA00022679"/>
    </source>
</evidence>
<gene>
    <name evidence="5" type="ORF">T440DRAFT_390825</name>
</gene>
<protein>
    <submittedName>
        <fullName evidence="5">O-methyltransferase</fullName>
    </submittedName>
</protein>
<dbReference type="SUPFAM" id="SSF53335">
    <property type="entry name" value="S-adenosyl-L-methionine-dependent methyltransferases"/>
    <property type="match status" value="1"/>
</dbReference>
<dbReference type="AlphaFoldDB" id="A0A6A7BED2"/>
<dbReference type="InterPro" id="IPR001077">
    <property type="entry name" value="COMT_C"/>
</dbReference>
<dbReference type="GO" id="GO:0032259">
    <property type="term" value="P:methylation"/>
    <property type="evidence" value="ECO:0007669"/>
    <property type="project" value="UniProtKB-KW"/>
</dbReference>
<keyword evidence="1 5" id="KW-0489">Methyltransferase</keyword>
<keyword evidence="2 5" id="KW-0808">Transferase</keyword>
<evidence type="ECO:0000259" key="4">
    <source>
        <dbReference type="Pfam" id="PF00891"/>
    </source>
</evidence>
<dbReference type="PROSITE" id="PS51683">
    <property type="entry name" value="SAM_OMT_II"/>
    <property type="match status" value="1"/>
</dbReference>
<reference evidence="5" key="1">
    <citation type="submission" date="2020-01" db="EMBL/GenBank/DDBJ databases">
        <authorList>
            <consortium name="DOE Joint Genome Institute"/>
            <person name="Haridas S."/>
            <person name="Albert R."/>
            <person name="Binder M."/>
            <person name="Bloem J."/>
            <person name="Labutti K."/>
            <person name="Salamov A."/>
            <person name="Andreopoulos B."/>
            <person name="Baker S.E."/>
            <person name="Barry K."/>
            <person name="Bills G."/>
            <person name="Bluhm B.H."/>
            <person name="Cannon C."/>
            <person name="Castanera R."/>
            <person name="Culley D.E."/>
            <person name="Daum C."/>
            <person name="Ezra D."/>
            <person name="Gonzalez J.B."/>
            <person name="Henrissat B."/>
            <person name="Kuo A."/>
            <person name="Liang C."/>
            <person name="Lipzen A."/>
            <person name="Lutzoni F."/>
            <person name="Magnuson J."/>
            <person name="Mondo S."/>
            <person name="Nolan M."/>
            <person name="Ohm R."/>
            <person name="Pangilinan J."/>
            <person name="Park H.-J."/>
            <person name="Ramirez L."/>
            <person name="Alfaro M."/>
            <person name="Sun H."/>
            <person name="Tritt A."/>
            <person name="Yoshinaga Y."/>
            <person name="Zwiers L.-H."/>
            <person name="Turgeon B.G."/>
            <person name="Goodwin S.B."/>
            <person name="Spatafora J.W."/>
            <person name="Crous P.W."/>
            <person name="Grigoriev I.V."/>
        </authorList>
    </citation>
    <scope>NUCLEOTIDE SEQUENCE</scope>
    <source>
        <strain evidence="5">IPT5</strain>
    </source>
</reference>
<evidence type="ECO:0000313" key="6">
    <source>
        <dbReference type="Proteomes" id="UP000799423"/>
    </source>
</evidence>
<keyword evidence="3" id="KW-0949">S-adenosyl-L-methionine</keyword>
<dbReference type="Proteomes" id="UP000799423">
    <property type="component" value="Unassembled WGS sequence"/>
</dbReference>
<evidence type="ECO:0000313" key="5">
    <source>
        <dbReference type="EMBL" id="KAF2853067.1"/>
    </source>
</evidence>
<dbReference type="EMBL" id="MU006296">
    <property type="protein sequence ID" value="KAF2853067.1"/>
    <property type="molecule type" value="Genomic_DNA"/>
</dbReference>
<evidence type="ECO:0000256" key="1">
    <source>
        <dbReference type="ARBA" id="ARBA00022603"/>
    </source>
</evidence>
<dbReference type="Pfam" id="PF00891">
    <property type="entry name" value="Methyltransf_2"/>
    <property type="match status" value="1"/>
</dbReference>
<feature type="domain" description="O-methyltransferase C-terminal" evidence="4">
    <location>
        <begin position="194"/>
        <end position="391"/>
    </location>
</feature>
<organism evidence="5 6">
    <name type="scientific">Plenodomus tracheiphilus IPT5</name>
    <dbReference type="NCBI Taxonomy" id="1408161"/>
    <lineage>
        <taxon>Eukaryota</taxon>
        <taxon>Fungi</taxon>
        <taxon>Dikarya</taxon>
        <taxon>Ascomycota</taxon>
        <taxon>Pezizomycotina</taxon>
        <taxon>Dothideomycetes</taxon>
        <taxon>Pleosporomycetidae</taxon>
        <taxon>Pleosporales</taxon>
        <taxon>Pleosporineae</taxon>
        <taxon>Leptosphaeriaceae</taxon>
        <taxon>Plenodomus</taxon>
    </lineage>
</organism>
<dbReference type="GO" id="GO:0008171">
    <property type="term" value="F:O-methyltransferase activity"/>
    <property type="evidence" value="ECO:0007669"/>
    <property type="project" value="InterPro"/>
</dbReference>
<proteinExistence type="predicted"/>
<keyword evidence="6" id="KW-1185">Reference proteome</keyword>
<sequence>MDLPSHITNCIDQISTDAKLISAYLGTEQAKSTDSSKCGIIAAKEKLAEAAFELLNLSRDTGSFLVHLTVDYQVVCAFRWLCHFNIPRFVPLDGTISHQKLAQAAQAPEVILRSTLRLVMTSGLFDEPELGLVAHSPVSRQMATDDSLIHWVQYISNTIIPTAAKHLEATKQWTNSSQVNETAHNIAFNHDLAYFDFLSQQPGRAIEFARTMQAVSNTSSFDNCHLVESYSWSSIGGGLVVDVGGSTGHASLALAEKFPDLSFVVQDLPDVIADSVKEFDKLKLPTSIASRIQFESHSFFNAQSRKGASIYLLRHILHDWPNQEAIKIIRSIIPALRANSKIIISDIVLPEPAALPAIEERVMRMNDLLLHQFTNTSERTLQDWKAIFSAASERISVQRVYRNPKSVLSLMELSLAE</sequence>
<dbReference type="InterPro" id="IPR016461">
    <property type="entry name" value="COMT-like"/>
</dbReference>
<dbReference type="InterPro" id="IPR036390">
    <property type="entry name" value="WH_DNA-bd_sf"/>
</dbReference>
<dbReference type="InterPro" id="IPR036388">
    <property type="entry name" value="WH-like_DNA-bd_sf"/>
</dbReference>
<name>A0A6A7BED2_9PLEO</name>
<dbReference type="OrthoDB" id="2410195at2759"/>
<dbReference type="PANTHER" id="PTHR43712">
    <property type="entry name" value="PUTATIVE (AFU_ORTHOLOGUE AFUA_4G14580)-RELATED"/>
    <property type="match status" value="1"/>
</dbReference>
<dbReference type="SUPFAM" id="SSF46785">
    <property type="entry name" value="Winged helix' DNA-binding domain"/>
    <property type="match status" value="1"/>
</dbReference>
<dbReference type="Gene3D" id="3.40.50.150">
    <property type="entry name" value="Vaccinia Virus protein VP39"/>
    <property type="match status" value="1"/>
</dbReference>
<dbReference type="Gene3D" id="1.10.10.10">
    <property type="entry name" value="Winged helix-like DNA-binding domain superfamily/Winged helix DNA-binding domain"/>
    <property type="match status" value="1"/>
</dbReference>
<evidence type="ECO:0000256" key="3">
    <source>
        <dbReference type="ARBA" id="ARBA00022691"/>
    </source>
</evidence>
<accession>A0A6A7BED2</accession>